<feature type="domain" description="CCHC-type" evidence="2">
    <location>
        <begin position="355"/>
        <end position="373"/>
    </location>
</feature>
<keyword evidence="1" id="KW-0175">Coiled coil</keyword>
<protein>
    <recommendedName>
        <fullName evidence="2">CCHC-type domain-containing protein</fullName>
    </recommendedName>
</protein>
<feature type="domain" description="CCHC-type" evidence="2">
    <location>
        <begin position="313"/>
        <end position="329"/>
    </location>
</feature>
<evidence type="ECO:0000259" key="2">
    <source>
        <dbReference type="SMART" id="SM00343"/>
    </source>
</evidence>
<dbReference type="Gene3D" id="4.10.60.10">
    <property type="entry name" value="Zinc finger, CCHC-type"/>
    <property type="match status" value="1"/>
</dbReference>
<evidence type="ECO:0000313" key="3">
    <source>
        <dbReference type="EMBL" id="KAI9565102.1"/>
    </source>
</evidence>
<evidence type="ECO:0000313" key="4">
    <source>
        <dbReference type="Proteomes" id="UP000820818"/>
    </source>
</evidence>
<dbReference type="EMBL" id="WJBH02000001">
    <property type="protein sequence ID" value="KAI9565102.1"/>
    <property type="molecule type" value="Genomic_DNA"/>
</dbReference>
<dbReference type="AlphaFoldDB" id="A0AAD5L514"/>
<keyword evidence="4" id="KW-1185">Reference proteome</keyword>
<accession>A0AAD5L514</accession>
<dbReference type="SMART" id="SM00343">
    <property type="entry name" value="ZnF_C2HC"/>
    <property type="match status" value="3"/>
</dbReference>
<comment type="caution">
    <text evidence="3">The sequence shown here is derived from an EMBL/GenBank/DDBJ whole genome shotgun (WGS) entry which is preliminary data.</text>
</comment>
<reference evidence="3 4" key="1">
    <citation type="submission" date="2022-05" db="EMBL/GenBank/DDBJ databases">
        <title>A multi-omics perspective on studying reproductive biology in Daphnia sinensis.</title>
        <authorList>
            <person name="Jia J."/>
        </authorList>
    </citation>
    <scope>NUCLEOTIDE SEQUENCE [LARGE SCALE GENOMIC DNA]</scope>
    <source>
        <strain evidence="3 4">WSL</strain>
    </source>
</reference>
<gene>
    <name evidence="3" type="ORF">GHT06_008870</name>
</gene>
<feature type="domain" description="CCHC-type" evidence="2">
    <location>
        <begin position="333"/>
        <end position="349"/>
    </location>
</feature>
<dbReference type="InterPro" id="IPR036875">
    <property type="entry name" value="Znf_CCHC_sf"/>
</dbReference>
<dbReference type="Proteomes" id="UP000820818">
    <property type="component" value="Linkage Group LG1"/>
</dbReference>
<evidence type="ECO:0000256" key="1">
    <source>
        <dbReference type="SAM" id="Coils"/>
    </source>
</evidence>
<dbReference type="GO" id="GO:0003676">
    <property type="term" value="F:nucleic acid binding"/>
    <property type="evidence" value="ECO:0007669"/>
    <property type="project" value="InterPro"/>
</dbReference>
<organism evidence="3 4">
    <name type="scientific">Daphnia sinensis</name>
    <dbReference type="NCBI Taxonomy" id="1820382"/>
    <lineage>
        <taxon>Eukaryota</taxon>
        <taxon>Metazoa</taxon>
        <taxon>Ecdysozoa</taxon>
        <taxon>Arthropoda</taxon>
        <taxon>Crustacea</taxon>
        <taxon>Branchiopoda</taxon>
        <taxon>Diplostraca</taxon>
        <taxon>Cladocera</taxon>
        <taxon>Anomopoda</taxon>
        <taxon>Daphniidae</taxon>
        <taxon>Daphnia</taxon>
        <taxon>Daphnia similis group</taxon>
    </lineage>
</organism>
<name>A0AAD5L514_9CRUS</name>
<proteinExistence type="predicted"/>
<feature type="coiled-coil region" evidence="1">
    <location>
        <begin position="83"/>
        <end position="110"/>
    </location>
</feature>
<dbReference type="InterPro" id="IPR001878">
    <property type="entry name" value="Znf_CCHC"/>
</dbReference>
<sequence length="373" mass="42060">MDLEGTAGEANGGGKKCMHRNCQKKLTQSGQGNYKYCSKQCKNICSLLRSRDRSNSNISQKRQRTESEKDFSKMAPEDFISIIQELEAENVELSEKYNKLQTEMDKIHIQIGKGTLDWIFKKDETGQQDSKTPFGASKPATFAGAAKSVTLIAKLDPELDTTNLDGKSMDQFFKSNEHPTLQHFSKRNNQARLVFNNAADAKKAEQIIKEDPKLTGTVKSISEQKLNYPVVAFATGTNDLEELQTEIEYRNELLRGNISSIKILSREKGHVKIYVTSKKVQVAILKAGVIHTNINGFNKHNIKEMNLNREIRSCFKCHKLDHISPNCPSKTEVCGKCSEKTHKTKECEHLDSKFKCVNCKNGKHKSDDPKCPE</sequence>
<dbReference type="GO" id="GO:0008270">
    <property type="term" value="F:zinc ion binding"/>
    <property type="evidence" value="ECO:0007669"/>
    <property type="project" value="InterPro"/>
</dbReference>
<dbReference type="SUPFAM" id="SSF57756">
    <property type="entry name" value="Retrovirus zinc finger-like domains"/>
    <property type="match status" value="1"/>
</dbReference>